<dbReference type="InterPro" id="IPR029039">
    <property type="entry name" value="Flavoprotein-like_sf"/>
</dbReference>
<dbReference type="InterPro" id="IPR017900">
    <property type="entry name" value="4Fe4S_Fe_S_CS"/>
</dbReference>
<feature type="domain" description="4Fe-4S ferredoxin-type" evidence="4">
    <location>
        <begin position="180"/>
        <end position="209"/>
    </location>
</feature>
<dbReference type="SUPFAM" id="SSF52218">
    <property type="entry name" value="Flavoproteins"/>
    <property type="match status" value="1"/>
</dbReference>
<accession>A0ABT1S166</accession>
<dbReference type="GeneID" id="90532222"/>
<feature type="domain" description="4Fe-4S ferredoxin-type" evidence="4">
    <location>
        <begin position="210"/>
        <end position="237"/>
    </location>
</feature>
<name>A0ABT1S166_9FIRM</name>
<evidence type="ECO:0000256" key="2">
    <source>
        <dbReference type="ARBA" id="ARBA00023004"/>
    </source>
</evidence>
<keyword evidence="6" id="KW-1185">Reference proteome</keyword>
<keyword evidence="3" id="KW-0411">Iron-sulfur</keyword>
<evidence type="ECO:0000256" key="3">
    <source>
        <dbReference type="ARBA" id="ARBA00023014"/>
    </source>
</evidence>
<dbReference type="Gene3D" id="3.30.70.20">
    <property type="match status" value="1"/>
</dbReference>
<gene>
    <name evidence="5" type="ORF">NE695_11670</name>
</gene>
<dbReference type="NCBIfam" id="NF038196">
    <property type="entry name" value="ferrodoxin_EFR1"/>
    <property type="match status" value="1"/>
</dbReference>
<evidence type="ECO:0000313" key="5">
    <source>
        <dbReference type="EMBL" id="MCQ4840568.1"/>
    </source>
</evidence>
<dbReference type="Proteomes" id="UP001524473">
    <property type="component" value="Unassembled WGS sequence"/>
</dbReference>
<dbReference type="InterPro" id="IPR017896">
    <property type="entry name" value="4Fe4S_Fe-S-bd"/>
</dbReference>
<reference evidence="5 6" key="1">
    <citation type="submission" date="2022-06" db="EMBL/GenBank/DDBJ databases">
        <title>Isolation of gut microbiota from human fecal samples.</title>
        <authorList>
            <person name="Pamer E.G."/>
            <person name="Barat B."/>
            <person name="Waligurski E."/>
            <person name="Medina S."/>
            <person name="Paddock L."/>
            <person name="Mostad J."/>
        </authorList>
    </citation>
    <scope>NUCLEOTIDE SEQUENCE [LARGE SCALE GENOMIC DNA]</scope>
    <source>
        <strain evidence="5 6">DFI.9.73</strain>
    </source>
</reference>
<dbReference type="InterPro" id="IPR047964">
    <property type="entry name" value="EFR1-like"/>
</dbReference>
<evidence type="ECO:0000259" key="4">
    <source>
        <dbReference type="PROSITE" id="PS51379"/>
    </source>
</evidence>
<dbReference type="PROSITE" id="PS51379">
    <property type="entry name" value="4FE4S_FER_2"/>
    <property type="match status" value="2"/>
</dbReference>
<keyword evidence="1" id="KW-0479">Metal-binding</keyword>
<sequence length="256" mass="28722">MVLYFSGTGNSRYVAKRIGREIDDEVSDLFERIRSHDNSELRSESPWVVVVPTYAWRIPHIVQEWLEHTALLGNGDIYFVMTCGGSIGNAGKYLRQLCEGKKLNYLGCMAVVMPENYLAMFDVPPREKALEVIRKSENVIEKAANLIKSHSGFPQPDITVMDRVNSGIVNDIFYPAFVHAKKFYATGACISCGKCVKLCPLNNISLETDKPVWGKNCTHCMACICNCPCEAIEYGKHSRGKNRYHCPENGSDEKEG</sequence>
<dbReference type="Gene3D" id="3.40.50.360">
    <property type="match status" value="1"/>
</dbReference>
<protein>
    <submittedName>
        <fullName evidence="5">EFR1 family ferrodoxin</fullName>
    </submittedName>
</protein>
<evidence type="ECO:0000313" key="6">
    <source>
        <dbReference type="Proteomes" id="UP001524473"/>
    </source>
</evidence>
<organism evidence="5 6">
    <name type="scientific">Neglectibacter timonensis</name>
    <dbReference type="NCBI Taxonomy" id="1776382"/>
    <lineage>
        <taxon>Bacteria</taxon>
        <taxon>Bacillati</taxon>
        <taxon>Bacillota</taxon>
        <taxon>Clostridia</taxon>
        <taxon>Eubacteriales</taxon>
        <taxon>Oscillospiraceae</taxon>
        <taxon>Neglectibacter</taxon>
    </lineage>
</organism>
<dbReference type="PROSITE" id="PS00198">
    <property type="entry name" value="4FE4S_FER_1"/>
    <property type="match status" value="2"/>
</dbReference>
<evidence type="ECO:0000256" key="1">
    <source>
        <dbReference type="ARBA" id="ARBA00022723"/>
    </source>
</evidence>
<comment type="caution">
    <text evidence="5">The sequence shown here is derived from an EMBL/GenBank/DDBJ whole genome shotgun (WGS) entry which is preliminary data.</text>
</comment>
<dbReference type="EMBL" id="JANFZH010000026">
    <property type="protein sequence ID" value="MCQ4840568.1"/>
    <property type="molecule type" value="Genomic_DNA"/>
</dbReference>
<dbReference type="RefSeq" id="WP_066863341.1">
    <property type="nucleotide sequence ID" value="NZ_CABKVV010000013.1"/>
</dbReference>
<dbReference type="SUPFAM" id="SSF54862">
    <property type="entry name" value="4Fe-4S ferredoxins"/>
    <property type="match status" value="1"/>
</dbReference>
<proteinExistence type="predicted"/>
<keyword evidence="2" id="KW-0408">Iron</keyword>